<dbReference type="Proteomes" id="UP000278981">
    <property type="component" value="Unassembled WGS sequence"/>
</dbReference>
<dbReference type="Pfam" id="PF03704">
    <property type="entry name" value="BTAD"/>
    <property type="match status" value="1"/>
</dbReference>
<gene>
    <name evidence="8" type="ORF">DDE19_29030</name>
</gene>
<protein>
    <submittedName>
        <fullName evidence="8">SARP family transcriptional regulator</fullName>
    </submittedName>
</protein>
<dbReference type="GO" id="GO:0000160">
    <property type="term" value="P:phosphorelay signal transduction system"/>
    <property type="evidence" value="ECO:0007669"/>
    <property type="project" value="InterPro"/>
</dbReference>
<keyword evidence="4" id="KW-0804">Transcription</keyword>
<dbReference type="PRINTS" id="PR00364">
    <property type="entry name" value="DISEASERSIST"/>
</dbReference>
<evidence type="ECO:0000259" key="7">
    <source>
        <dbReference type="PROSITE" id="PS51755"/>
    </source>
</evidence>
<evidence type="ECO:0000256" key="1">
    <source>
        <dbReference type="ARBA" id="ARBA00005820"/>
    </source>
</evidence>
<dbReference type="GO" id="GO:0006355">
    <property type="term" value="P:regulation of DNA-templated transcription"/>
    <property type="evidence" value="ECO:0007669"/>
    <property type="project" value="InterPro"/>
</dbReference>
<dbReference type="InterPro" id="IPR051677">
    <property type="entry name" value="AfsR-DnrI-RedD_regulator"/>
</dbReference>
<feature type="repeat" description="TPR" evidence="5">
    <location>
        <begin position="835"/>
        <end position="868"/>
    </location>
</feature>
<name>A0A3N9XGG8_9ACTN</name>
<dbReference type="InterPro" id="IPR001867">
    <property type="entry name" value="OmpR/PhoB-type_DNA-bd"/>
</dbReference>
<dbReference type="InterPro" id="IPR016032">
    <property type="entry name" value="Sig_transdc_resp-reg_C-effctor"/>
</dbReference>
<dbReference type="SUPFAM" id="SSF48452">
    <property type="entry name" value="TPR-like"/>
    <property type="match status" value="2"/>
</dbReference>
<evidence type="ECO:0000256" key="3">
    <source>
        <dbReference type="ARBA" id="ARBA00023125"/>
    </source>
</evidence>
<evidence type="ECO:0000313" key="8">
    <source>
        <dbReference type="EMBL" id="RQX12216.1"/>
    </source>
</evidence>
<comment type="caution">
    <text evidence="8">The sequence shown here is derived from an EMBL/GenBank/DDBJ whole genome shotgun (WGS) entry which is preliminary data.</text>
</comment>
<keyword evidence="3 6" id="KW-0238">DNA-binding</keyword>
<feature type="DNA-binding region" description="OmpR/PhoB-type" evidence="6">
    <location>
        <begin position="1"/>
        <end position="93"/>
    </location>
</feature>
<dbReference type="Gene3D" id="3.40.50.300">
    <property type="entry name" value="P-loop containing nucleotide triphosphate hydrolases"/>
    <property type="match status" value="1"/>
</dbReference>
<dbReference type="SUPFAM" id="SSF46894">
    <property type="entry name" value="C-terminal effector domain of the bipartite response regulators"/>
    <property type="match status" value="1"/>
</dbReference>
<dbReference type="Gene3D" id="1.10.10.10">
    <property type="entry name" value="Winged helix-like DNA-binding domain superfamily/Winged helix DNA-binding domain"/>
    <property type="match status" value="1"/>
</dbReference>
<organism evidence="8 9">
    <name type="scientific">Micromonospora ureilytica</name>
    <dbReference type="NCBI Taxonomy" id="709868"/>
    <lineage>
        <taxon>Bacteria</taxon>
        <taxon>Bacillati</taxon>
        <taxon>Actinomycetota</taxon>
        <taxon>Actinomycetes</taxon>
        <taxon>Micromonosporales</taxon>
        <taxon>Micromonosporaceae</taxon>
        <taxon>Micromonospora</taxon>
    </lineage>
</organism>
<dbReference type="PROSITE" id="PS50005">
    <property type="entry name" value="TPR"/>
    <property type="match status" value="1"/>
</dbReference>
<comment type="similarity">
    <text evidence="1">Belongs to the AfsR/DnrI/RedD regulatory family.</text>
</comment>
<sequence length="923" mass="99624">MRFHLLGAVEVGLGDDTRLPPGSPKQSAVLAALLLDAGQPLSTETLVDRVWGEQAHDRAQRTLHTYVTRIRRLLEQAGVGVLVRRGGGYLLQVDRDEVDLHLFRRFVDRASRTDTEDPDRVVLLGRALALWRGEPLAGVPGEWAARVRTTWQGYRTDVVVAQAQAYLRLGDPTVMVAPLTQLLDEHPLVEPLAATLIQVLHAAGRPAEALSRYADTRRRLIEELGVEPGAHLRAVHQQILRDEPDDPAVVGSAVPALLPLDVHGFTGRDAELRRLDAALAAADEQPTSVVIAAVTGTAGVGKTALAVHWGHSIRHRFPDGQLYINLRGFDPVGATLRPVDALRGFLEALEVGPQQIPVGLEARAGRFRSLLADRRMLIVLDNASTADQVRPLLPGAPGSFVVITSRNTLPGLIAVEGAQSIELDLPSAADARGMLMRRIDPARSAAAPEAVDRIVSACARLPLALSIAAARAATRPEHSLHLLAGQLVDARSGLDAFAFAATDPVSDVRAVFSWSYRALSAAAARLFRRLGLPTGPDVTVPAAASLAGVPVPAVRTPLEELADAHLLTEYRPGRYAHHDLLRAYAAERAEAEDSPAERAAALDRLLDHYLHTAIAADRQLHPHREPVAAPPPAEGATVIAPPDRGTALAWYAAEHQALLGALDQASNTGRDVFVWHLAWAMATYVDLQGHWADWARIQGSALDATTRLGDRAGQAFAHRSLGLALAQLGAHDDALKHLGDALTEYGDLGDRAGQAHTHNSLARVHGKQDRPGDALVETQAASRLFGEVGQHVNQARALNNVGWYHAMLGAYEDALACCIEALKIHQRVDDGYGEANTWDSIGYVHHCLNDHPQAVASYNRAIDLWREVGDRYNEADTLTRLGDTYLAGDDRPAALAVWEQALSILTDLDHPDQPKVRAKLRGG</sequence>
<evidence type="ECO:0000313" key="9">
    <source>
        <dbReference type="Proteomes" id="UP000278981"/>
    </source>
</evidence>
<dbReference type="EMBL" id="QDGB01000352">
    <property type="protein sequence ID" value="RQX12216.1"/>
    <property type="molecule type" value="Genomic_DNA"/>
</dbReference>
<dbReference type="Pfam" id="PF00486">
    <property type="entry name" value="Trans_reg_C"/>
    <property type="match status" value="1"/>
</dbReference>
<keyword evidence="5" id="KW-0802">TPR repeat</keyword>
<evidence type="ECO:0000256" key="2">
    <source>
        <dbReference type="ARBA" id="ARBA00023015"/>
    </source>
</evidence>
<dbReference type="Gene3D" id="1.25.40.10">
    <property type="entry name" value="Tetratricopeptide repeat domain"/>
    <property type="match status" value="2"/>
</dbReference>
<dbReference type="InterPro" id="IPR036388">
    <property type="entry name" value="WH-like_DNA-bd_sf"/>
</dbReference>
<dbReference type="PANTHER" id="PTHR35807:SF1">
    <property type="entry name" value="TRANSCRIPTIONAL REGULATOR REDD"/>
    <property type="match status" value="1"/>
</dbReference>
<proteinExistence type="inferred from homology"/>
<dbReference type="SUPFAM" id="SSF52540">
    <property type="entry name" value="P-loop containing nucleoside triphosphate hydrolases"/>
    <property type="match status" value="1"/>
</dbReference>
<dbReference type="SMART" id="SM01043">
    <property type="entry name" value="BTAD"/>
    <property type="match status" value="1"/>
</dbReference>
<dbReference type="InterPro" id="IPR005158">
    <property type="entry name" value="BTAD"/>
</dbReference>
<dbReference type="AlphaFoldDB" id="A0A3N9XGG8"/>
<feature type="domain" description="OmpR/PhoB-type" evidence="7">
    <location>
        <begin position="1"/>
        <end position="93"/>
    </location>
</feature>
<evidence type="ECO:0000256" key="6">
    <source>
        <dbReference type="PROSITE-ProRule" id="PRU01091"/>
    </source>
</evidence>
<dbReference type="OrthoDB" id="7628974at2"/>
<dbReference type="SMART" id="SM00028">
    <property type="entry name" value="TPR"/>
    <property type="match status" value="5"/>
</dbReference>
<dbReference type="InterPro" id="IPR027417">
    <property type="entry name" value="P-loop_NTPase"/>
</dbReference>
<dbReference type="GO" id="GO:0003677">
    <property type="term" value="F:DNA binding"/>
    <property type="evidence" value="ECO:0007669"/>
    <property type="project" value="UniProtKB-UniRule"/>
</dbReference>
<dbReference type="PANTHER" id="PTHR35807">
    <property type="entry name" value="TRANSCRIPTIONAL REGULATOR REDD-RELATED"/>
    <property type="match status" value="1"/>
</dbReference>
<dbReference type="SMART" id="SM00862">
    <property type="entry name" value="Trans_reg_C"/>
    <property type="match status" value="1"/>
</dbReference>
<reference evidence="8 9" key="1">
    <citation type="submission" date="2018-04" db="EMBL/GenBank/DDBJ databases">
        <title>Micromonosporas from Atacama Desert.</title>
        <authorList>
            <person name="Carro L."/>
            <person name="Klenk H.-P."/>
            <person name="Goodfellow M."/>
        </authorList>
    </citation>
    <scope>NUCLEOTIDE SEQUENCE [LARGE SCALE GENOMIC DNA]</scope>
    <source>
        <strain evidence="8 9">LB19</strain>
    </source>
</reference>
<accession>A0A3N9XGG8</accession>
<evidence type="ECO:0000256" key="4">
    <source>
        <dbReference type="ARBA" id="ARBA00023163"/>
    </source>
</evidence>
<dbReference type="CDD" id="cd15831">
    <property type="entry name" value="BTAD"/>
    <property type="match status" value="1"/>
</dbReference>
<dbReference type="RefSeq" id="WP_124822452.1">
    <property type="nucleotide sequence ID" value="NZ_QDGB01000352.1"/>
</dbReference>
<dbReference type="GO" id="GO:0043531">
    <property type="term" value="F:ADP binding"/>
    <property type="evidence" value="ECO:0007669"/>
    <property type="project" value="InterPro"/>
</dbReference>
<dbReference type="InterPro" id="IPR011990">
    <property type="entry name" value="TPR-like_helical_dom_sf"/>
</dbReference>
<dbReference type="Pfam" id="PF13424">
    <property type="entry name" value="TPR_12"/>
    <property type="match status" value="1"/>
</dbReference>
<evidence type="ECO:0000256" key="5">
    <source>
        <dbReference type="PROSITE-ProRule" id="PRU00339"/>
    </source>
</evidence>
<dbReference type="Pfam" id="PF13374">
    <property type="entry name" value="TPR_10"/>
    <property type="match status" value="1"/>
</dbReference>
<dbReference type="InterPro" id="IPR019734">
    <property type="entry name" value="TPR_rpt"/>
</dbReference>
<dbReference type="PROSITE" id="PS51755">
    <property type="entry name" value="OMPR_PHOB"/>
    <property type="match status" value="1"/>
</dbReference>
<keyword evidence="2" id="KW-0805">Transcription regulation</keyword>